<dbReference type="PANTHER" id="PTHR35330">
    <property type="entry name" value="SIROHEME BIOSYNTHESIS PROTEIN MET8"/>
    <property type="match status" value="1"/>
</dbReference>
<evidence type="ECO:0000256" key="4">
    <source>
        <dbReference type="ARBA" id="ARBA00023027"/>
    </source>
</evidence>
<keyword evidence="3" id="KW-0560">Oxidoreductase</keyword>
<comment type="catalytic activity">
    <reaction evidence="6">
        <text>precorrin-2 + NAD(+) = sirohydrochlorin + NADH + 2 H(+)</text>
        <dbReference type="Rhea" id="RHEA:15613"/>
        <dbReference type="ChEBI" id="CHEBI:15378"/>
        <dbReference type="ChEBI" id="CHEBI:57540"/>
        <dbReference type="ChEBI" id="CHEBI:57945"/>
        <dbReference type="ChEBI" id="CHEBI:58351"/>
        <dbReference type="ChEBI" id="CHEBI:58827"/>
        <dbReference type="EC" id="1.3.1.76"/>
    </reaction>
</comment>
<evidence type="ECO:0000256" key="5">
    <source>
        <dbReference type="ARBA" id="ARBA00023244"/>
    </source>
</evidence>
<gene>
    <name evidence="8" type="ORF">SD77_3868</name>
</gene>
<dbReference type="Pfam" id="PF22440">
    <property type="entry name" value="SirC_C"/>
    <property type="match status" value="1"/>
</dbReference>
<dbReference type="NCBIfam" id="TIGR01470">
    <property type="entry name" value="cysG_Nterm"/>
    <property type="match status" value="1"/>
</dbReference>
<evidence type="ECO:0000313" key="9">
    <source>
        <dbReference type="Proteomes" id="UP000031982"/>
    </source>
</evidence>
<keyword evidence="4" id="KW-0520">NAD</keyword>
<evidence type="ECO:0000256" key="6">
    <source>
        <dbReference type="ARBA" id="ARBA00047561"/>
    </source>
</evidence>
<dbReference type="Gene3D" id="1.10.8.610">
    <property type="entry name" value="SirC, precorrin-2 dehydrogenase, C-terminal helical domain-like"/>
    <property type="match status" value="1"/>
</dbReference>
<dbReference type="SUPFAM" id="SSF51735">
    <property type="entry name" value="NAD(P)-binding Rossmann-fold domains"/>
    <property type="match status" value="1"/>
</dbReference>
<evidence type="ECO:0000256" key="2">
    <source>
        <dbReference type="ARBA" id="ARBA00012400"/>
    </source>
</evidence>
<feature type="domain" description="Siroheme synthase central" evidence="7">
    <location>
        <begin position="117"/>
        <end position="143"/>
    </location>
</feature>
<dbReference type="EMBL" id="JXLP01000005">
    <property type="protein sequence ID" value="KIL79067.1"/>
    <property type="molecule type" value="Genomic_DNA"/>
</dbReference>
<comment type="caution">
    <text evidence="8">The sequence shown here is derived from an EMBL/GenBank/DDBJ whole genome shotgun (WGS) entry which is preliminary data.</text>
</comment>
<dbReference type="EC" id="1.3.1.76" evidence="2"/>
<dbReference type="InterPro" id="IPR006367">
    <property type="entry name" value="Sirohaem_synthase_N"/>
</dbReference>
<dbReference type="InterPro" id="IPR042518">
    <property type="entry name" value="SirC_C"/>
</dbReference>
<evidence type="ECO:0000256" key="1">
    <source>
        <dbReference type="ARBA" id="ARBA00005010"/>
    </source>
</evidence>
<dbReference type="Pfam" id="PF14824">
    <property type="entry name" value="Sirohm_synth_M"/>
    <property type="match status" value="1"/>
</dbReference>
<dbReference type="InterPro" id="IPR028161">
    <property type="entry name" value="Met8-like"/>
</dbReference>
<evidence type="ECO:0000259" key="7">
    <source>
        <dbReference type="Pfam" id="PF14824"/>
    </source>
</evidence>
<proteinExistence type="predicted"/>
<dbReference type="Gene3D" id="3.40.50.720">
    <property type="entry name" value="NAD(P)-binding Rossmann-like Domain"/>
    <property type="match status" value="1"/>
</dbReference>
<keyword evidence="5" id="KW-0627">Porphyrin biosynthesis</keyword>
<evidence type="ECO:0000313" key="8">
    <source>
        <dbReference type="EMBL" id="KIL79067.1"/>
    </source>
</evidence>
<dbReference type="InterPro" id="IPR028281">
    <property type="entry name" value="Sirohaem_synthase_central"/>
</dbReference>
<keyword evidence="9" id="KW-1185">Reference proteome</keyword>
<dbReference type="RefSeq" id="WP_041096164.1">
    <property type="nucleotide sequence ID" value="NZ_JARTHD010000008.1"/>
</dbReference>
<dbReference type="InterPro" id="IPR036291">
    <property type="entry name" value="NAD(P)-bd_dom_sf"/>
</dbReference>
<sequence>MLYPVMLNIAGQKAVVVGGGAVAVRKARSLIDAGAVVKVISPEVSEAMNELLSGSTISWQKKEFAPADIKDAFLVIAATNSRETNELVQQSASPCQLINLTDDPQGSRFIVPASFQRDKLCIAVSTHGASPALSKRIIRELKEQFNDADVAYIAFLEKCRTVIKQSLPASEMRQVLLKQLASPGFEKQVKAASSIEREQLLTEMLTDWREKQ</sequence>
<organism evidence="8 9">
    <name type="scientific">Bacillus badius</name>
    <dbReference type="NCBI Taxonomy" id="1455"/>
    <lineage>
        <taxon>Bacteria</taxon>
        <taxon>Bacillati</taxon>
        <taxon>Bacillota</taxon>
        <taxon>Bacilli</taxon>
        <taxon>Bacillales</taxon>
        <taxon>Bacillaceae</taxon>
        <taxon>Pseudobacillus</taxon>
    </lineage>
</organism>
<dbReference type="Pfam" id="PF13241">
    <property type="entry name" value="NAD_binding_7"/>
    <property type="match status" value="1"/>
</dbReference>
<comment type="pathway">
    <text evidence="1">Porphyrin-containing compound metabolism; siroheme biosynthesis; sirohydrochlorin from precorrin-2: step 1/1.</text>
</comment>
<accession>A0ABR5AWD7</accession>
<dbReference type="PANTHER" id="PTHR35330:SF1">
    <property type="entry name" value="SIROHEME BIOSYNTHESIS PROTEIN MET8"/>
    <property type="match status" value="1"/>
</dbReference>
<name>A0ABR5AWD7_BACBA</name>
<evidence type="ECO:0000256" key="3">
    <source>
        <dbReference type="ARBA" id="ARBA00023002"/>
    </source>
</evidence>
<dbReference type="SUPFAM" id="SSF75615">
    <property type="entry name" value="Siroheme synthase middle domains-like"/>
    <property type="match status" value="1"/>
</dbReference>
<dbReference type="Proteomes" id="UP000031982">
    <property type="component" value="Unassembled WGS sequence"/>
</dbReference>
<protein>
    <recommendedName>
        <fullName evidence="2">precorrin-2 dehydrogenase</fullName>
        <ecNumber evidence="2">1.3.1.76</ecNumber>
    </recommendedName>
</protein>
<reference evidence="8 9" key="1">
    <citation type="submission" date="2015-01" db="EMBL/GenBank/DDBJ databases">
        <title>Genome Assembly of Bacillus badius MTCC 1458.</title>
        <authorList>
            <person name="Verma A."/>
            <person name="Khatri I."/>
            <person name="Mual P."/>
            <person name="Subramanian S."/>
            <person name="Krishnamurthi S."/>
        </authorList>
    </citation>
    <scope>NUCLEOTIDE SEQUENCE [LARGE SCALE GENOMIC DNA]</scope>
    <source>
        <strain evidence="8 9">MTCC 1458</strain>
    </source>
</reference>